<name>A0A1Y5ED04_COLPS</name>
<evidence type="ECO:0000256" key="2">
    <source>
        <dbReference type="ARBA" id="ARBA00022630"/>
    </source>
</evidence>
<gene>
    <name evidence="5" type="ORF">A9Q75_10185</name>
</gene>
<dbReference type="Pfam" id="PF01565">
    <property type="entry name" value="FAD_binding_4"/>
    <property type="match status" value="1"/>
</dbReference>
<dbReference type="PANTHER" id="PTHR11748">
    <property type="entry name" value="D-LACTATE DEHYDROGENASE"/>
    <property type="match status" value="1"/>
</dbReference>
<protein>
    <submittedName>
        <fullName evidence="5">FAD-binding oxidoreductase</fullName>
    </submittedName>
</protein>
<dbReference type="Proteomes" id="UP000243053">
    <property type="component" value="Unassembled WGS sequence"/>
</dbReference>
<feature type="domain" description="FAD-binding PCMH-type" evidence="4">
    <location>
        <begin position="37"/>
        <end position="234"/>
    </location>
</feature>
<dbReference type="InterPro" id="IPR016164">
    <property type="entry name" value="FAD-linked_Oxase-like_C"/>
</dbReference>
<dbReference type="Gene3D" id="3.40.462.10">
    <property type="entry name" value="FAD-linked oxidases, C-terminal domain"/>
    <property type="match status" value="1"/>
</dbReference>
<proteinExistence type="inferred from homology"/>
<dbReference type="PROSITE" id="PS51387">
    <property type="entry name" value="FAD_PCMH"/>
    <property type="match status" value="1"/>
</dbReference>
<dbReference type="InterPro" id="IPR016169">
    <property type="entry name" value="FAD-bd_PCMH_sub2"/>
</dbReference>
<dbReference type="SUPFAM" id="SSF56176">
    <property type="entry name" value="FAD-binding/transporter-associated domain-like"/>
    <property type="match status" value="1"/>
</dbReference>
<dbReference type="GO" id="GO:1903457">
    <property type="term" value="P:lactate catabolic process"/>
    <property type="evidence" value="ECO:0007669"/>
    <property type="project" value="TreeGrafter"/>
</dbReference>
<comment type="similarity">
    <text evidence="1">Belongs to the FAD-binding oxidoreductase/transferase type 4 family.</text>
</comment>
<organism evidence="5 6">
    <name type="scientific">Colwellia psychrerythraea</name>
    <name type="common">Vibrio psychroerythus</name>
    <dbReference type="NCBI Taxonomy" id="28229"/>
    <lineage>
        <taxon>Bacteria</taxon>
        <taxon>Pseudomonadati</taxon>
        <taxon>Pseudomonadota</taxon>
        <taxon>Gammaproteobacteria</taxon>
        <taxon>Alteromonadales</taxon>
        <taxon>Colwelliaceae</taxon>
        <taxon>Colwellia</taxon>
    </lineage>
</organism>
<dbReference type="AlphaFoldDB" id="A0A1Y5ED04"/>
<evidence type="ECO:0000259" key="4">
    <source>
        <dbReference type="PROSITE" id="PS51387"/>
    </source>
</evidence>
<dbReference type="GO" id="GO:0004458">
    <property type="term" value="F:D-lactate dehydrogenase (cytochrome) activity"/>
    <property type="evidence" value="ECO:0007669"/>
    <property type="project" value="TreeGrafter"/>
</dbReference>
<dbReference type="InterPro" id="IPR016167">
    <property type="entry name" value="FAD-bd_PCMH_sub1"/>
</dbReference>
<evidence type="ECO:0000256" key="3">
    <source>
        <dbReference type="ARBA" id="ARBA00022827"/>
    </source>
</evidence>
<dbReference type="GO" id="GO:0071949">
    <property type="term" value="F:FAD binding"/>
    <property type="evidence" value="ECO:0007669"/>
    <property type="project" value="InterPro"/>
</dbReference>
<comment type="caution">
    <text evidence="5">The sequence shown here is derived from an EMBL/GenBank/DDBJ whole genome shotgun (WGS) entry which is preliminary data.</text>
</comment>
<accession>A0A1Y5ED04</accession>
<reference evidence="6" key="1">
    <citation type="journal article" date="2017" name="Proc. Natl. Acad. Sci. U.S.A.">
        <title>Simulation of Deepwater Horizon oil plume reveals substrate specialization within a complex community of hydrocarbon degraders.</title>
        <authorList>
            <person name="Hu P."/>
            <person name="Dubinsky E.A."/>
            <person name="Probst A.J."/>
            <person name="Wang J."/>
            <person name="Sieber C.M.K."/>
            <person name="Tom L.M."/>
            <person name="Gardinali P."/>
            <person name="Banfield J.F."/>
            <person name="Atlas R.M."/>
            <person name="Andersen G.L."/>
        </authorList>
    </citation>
    <scope>NUCLEOTIDE SEQUENCE [LARGE SCALE GENOMIC DNA]</scope>
</reference>
<dbReference type="PANTHER" id="PTHR11748:SF111">
    <property type="entry name" value="D-LACTATE DEHYDROGENASE, MITOCHONDRIAL-RELATED"/>
    <property type="match status" value="1"/>
</dbReference>
<keyword evidence="2" id="KW-0285">Flavoprotein</keyword>
<keyword evidence="3" id="KW-0274">FAD</keyword>
<evidence type="ECO:0000313" key="6">
    <source>
        <dbReference type="Proteomes" id="UP000243053"/>
    </source>
</evidence>
<dbReference type="EMBL" id="MAAF01000060">
    <property type="protein sequence ID" value="OUR80588.1"/>
    <property type="molecule type" value="Genomic_DNA"/>
</dbReference>
<evidence type="ECO:0000313" key="5">
    <source>
        <dbReference type="EMBL" id="OUR80588.1"/>
    </source>
</evidence>
<dbReference type="GO" id="GO:0008720">
    <property type="term" value="F:D-lactate dehydrogenase (NAD+) activity"/>
    <property type="evidence" value="ECO:0007669"/>
    <property type="project" value="TreeGrafter"/>
</dbReference>
<dbReference type="InterPro" id="IPR006094">
    <property type="entry name" value="Oxid_FAD_bind_N"/>
</dbReference>
<dbReference type="SUPFAM" id="SSF55103">
    <property type="entry name" value="FAD-linked oxidases, C-terminal domain"/>
    <property type="match status" value="1"/>
</dbReference>
<dbReference type="Gene3D" id="3.30.43.10">
    <property type="entry name" value="Uridine Diphospho-n-acetylenolpyruvylglucosamine Reductase, domain 2"/>
    <property type="match status" value="1"/>
</dbReference>
<sequence>MSDCISYIKTAISNQASVITNAYELTPYLRGPEGLDGKTNIIAVVKVHNSKDVESLLILANELANQAELKFTIYPISTGLNWGYGTSQPPECNRKVVILDLSALTKIEFDEDLGLVTLEPGVTQQLLSDFFISKGDNFMVPVTGAGPSCSIVGNAVERGYGITPYTDHFAAVTAIQGYWANARSYSSAVNELDASQNKTADKTFKWGLGPYLDGLFTQSNFGIVTQMTIRVAKKPQKFISFIIQVPDDKDLEKAIPLIGQVLREYEGIVGSINLMDKRRVLSMFAENPNPGEHKVMSSADIDKLSKAQQTPSWTIMGSIYGSKGVAKVAKSEIKSIFKTLPCRQIYSDSPIFPIGNAAINAMPSFFFKLLPILSLVKHQLTSFERGKEIMLGRPNNIALKLAYWRHQNSKQFPADDLSPGRDGCGLLWYAPLITMKPKVMREYVNYIRTICPKFNIEPLITFTNLKHDCVDSTIPILFDLSNPDAVKDAHNCLKELVVEGVKLGYIPYRLNIDQQQWLLDAESEFWKTVNDIKSVVDPNNILSVGRYNPR</sequence>
<dbReference type="InterPro" id="IPR016166">
    <property type="entry name" value="FAD-bd_PCMH"/>
</dbReference>
<dbReference type="InterPro" id="IPR016170">
    <property type="entry name" value="Cytok_DH_C_sf"/>
</dbReference>
<dbReference type="InterPro" id="IPR036318">
    <property type="entry name" value="FAD-bd_PCMH-like_sf"/>
</dbReference>
<evidence type="ECO:0000256" key="1">
    <source>
        <dbReference type="ARBA" id="ARBA00008000"/>
    </source>
</evidence>
<dbReference type="Gene3D" id="3.30.465.10">
    <property type="match status" value="1"/>
</dbReference>